<dbReference type="PROSITE" id="PS51257">
    <property type="entry name" value="PROKAR_LIPOPROTEIN"/>
    <property type="match status" value="1"/>
</dbReference>
<gene>
    <name evidence="10" type="primary">secF</name>
    <name evidence="9" type="synonym">secD</name>
    <name evidence="14" type="ORF">FRX97_03775</name>
</gene>
<dbReference type="Gene3D" id="3.30.70.3220">
    <property type="match status" value="1"/>
</dbReference>
<evidence type="ECO:0000256" key="6">
    <source>
        <dbReference type="ARBA" id="ARBA00022989"/>
    </source>
</evidence>
<dbReference type="PANTHER" id="PTHR30081:SF1">
    <property type="entry name" value="PROTEIN TRANSLOCASE SUBUNIT SECD"/>
    <property type="match status" value="1"/>
</dbReference>
<feature type="transmembrane region" description="Helical" evidence="9">
    <location>
        <begin position="855"/>
        <end position="873"/>
    </location>
</feature>
<keyword evidence="5 9" id="KW-0653">Protein transport</keyword>
<comment type="caution">
    <text evidence="9">Lacks conserved residue(s) required for the propagation of feature annotation.</text>
</comment>
<dbReference type="InterPro" id="IPR022645">
    <property type="entry name" value="SecD/SecF_bac"/>
</dbReference>
<proteinExistence type="inferred from homology"/>
<feature type="transmembrane region" description="Helical" evidence="9">
    <location>
        <begin position="990"/>
        <end position="1009"/>
    </location>
</feature>
<feature type="transmembrane region" description="Helical" evidence="9">
    <location>
        <begin position="575"/>
        <end position="597"/>
    </location>
</feature>
<evidence type="ECO:0000256" key="4">
    <source>
        <dbReference type="ARBA" id="ARBA00022692"/>
    </source>
</evidence>
<comment type="similarity">
    <text evidence="9">Belongs to the SecD/SecF family. SecD subfamily.</text>
</comment>
<dbReference type="InterPro" id="IPR005665">
    <property type="entry name" value="SecF_bac"/>
</dbReference>
<dbReference type="NCBIfam" id="TIGR01129">
    <property type="entry name" value="secD"/>
    <property type="match status" value="1"/>
</dbReference>
<evidence type="ECO:0000259" key="11">
    <source>
        <dbReference type="Pfam" id="PF02355"/>
    </source>
</evidence>
<dbReference type="Pfam" id="PF02355">
    <property type="entry name" value="SecD_SecF_C"/>
    <property type="match status" value="2"/>
</dbReference>
<evidence type="ECO:0000313" key="15">
    <source>
        <dbReference type="Proteomes" id="UP000321168"/>
    </source>
</evidence>
<keyword evidence="8 9" id="KW-0472">Membrane</keyword>
<feature type="transmembrane region" description="Helical" evidence="9">
    <location>
        <begin position="550"/>
        <end position="568"/>
    </location>
</feature>
<dbReference type="GO" id="GO:0005886">
    <property type="term" value="C:plasma membrane"/>
    <property type="evidence" value="ECO:0007669"/>
    <property type="project" value="UniProtKB-SubCell"/>
</dbReference>
<evidence type="ECO:0000256" key="5">
    <source>
        <dbReference type="ARBA" id="ARBA00022927"/>
    </source>
</evidence>
<keyword evidence="3 9" id="KW-1003">Cell membrane</keyword>
<dbReference type="GO" id="GO:0015450">
    <property type="term" value="F:protein-transporting ATPase activity"/>
    <property type="evidence" value="ECO:0007669"/>
    <property type="project" value="InterPro"/>
</dbReference>
<dbReference type="InterPro" id="IPR022646">
    <property type="entry name" value="SecD/SecF_CS"/>
</dbReference>
<feature type="transmembrane region" description="Helical" evidence="9">
    <location>
        <begin position="915"/>
        <end position="935"/>
    </location>
</feature>
<dbReference type="Gene3D" id="3.30.1360.200">
    <property type="match status" value="1"/>
</dbReference>
<dbReference type="InterPro" id="IPR048634">
    <property type="entry name" value="SecD_SecF_C"/>
</dbReference>
<evidence type="ECO:0000256" key="9">
    <source>
        <dbReference type="HAMAP-Rule" id="MF_01463"/>
    </source>
</evidence>
<dbReference type="Pfam" id="PF21760">
    <property type="entry name" value="SecD_1st"/>
    <property type="match status" value="1"/>
</dbReference>
<organism evidence="14 15">
    <name type="scientific">Luteibaculum oceani</name>
    <dbReference type="NCBI Taxonomy" id="1294296"/>
    <lineage>
        <taxon>Bacteria</taxon>
        <taxon>Pseudomonadati</taxon>
        <taxon>Bacteroidota</taxon>
        <taxon>Flavobacteriia</taxon>
        <taxon>Flavobacteriales</taxon>
        <taxon>Luteibaculaceae</taxon>
        <taxon>Luteibaculum</taxon>
    </lineage>
</organism>
<feature type="domain" description="Protein translocase subunit SecDF P1" evidence="12">
    <location>
        <begin position="198"/>
        <end position="254"/>
    </location>
</feature>
<evidence type="ECO:0000313" key="14">
    <source>
        <dbReference type="EMBL" id="TXC81645.1"/>
    </source>
</evidence>
<keyword evidence="2 9" id="KW-0813">Transport</keyword>
<dbReference type="NCBIfam" id="TIGR00916">
    <property type="entry name" value="2A0604s01"/>
    <property type="match status" value="2"/>
</dbReference>
<comment type="caution">
    <text evidence="14">The sequence shown here is derived from an EMBL/GenBank/DDBJ whole genome shotgun (WGS) entry which is preliminary data.</text>
</comment>
<reference evidence="14 15" key="1">
    <citation type="submission" date="2019-08" db="EMBL/GenBank/DDBJ databases">
        <title>Genome of Luteibaculum oceani JCM 18817.</title>
        <authorList>
            <person name="Bowman J.P."/>
        </authorList>
    </citation>
    <scope>NUCLEOTIDE SEQUENCE [LARGE SCALE GENOMIC DNA]</scope>
    <source>
        <strain evidence="14 15">JCM 18817</strain>
    </source>
</reference>
<dbReference type="NCBIfam" id="TIGR00966">
    <property type="entry name" value="transloc_SecF"/>
    <property type="match status" value="1"/>
</dbReference>
<dbReference type="HAMAP" id="MF_01464_B">
    <property type="entry name" value="SecF_B"/>
    <property type="match status" value="1"/>
</dbReference>
<dbReference type="SUPFAM" id="SSF82866">
    <property type="entry name" value="Multidrug efflux transporter AcrB transmembrane domain"/>
    <property type="match status" value="2"/>
</dbReference>
<dbReference type="Pfam" id="PF07549">
    <property type="entry name" value="Sec_GG"/>
    <property type="match status" value="2"/>
</dbReference>
<protein>
    <recommendedName>
        <fullName evidence="9 10">Multifunctional fusion protein</fullName>
    </recommendedName>
    <domain>
        <recommendedName>
            <fullName evidence="9">Protein translocase subunit SecD</fullName>
        </recommendedName>
    </domain>
    <domain>
        <recommendedName>
            <fullName evidence="10">Protein-export membrane protein SecF</fullName>
        </recommendedName>
    </domain>
</protein>
<dbReference type="OrthoDB" id="9805019at2"/>
<name>A0A5C6VDD1_9FLAO</name>
<dbReference type="InterPro" id="IPR054384">
    <property type="entry name" value="SecDF_P1_head"/>
</dbReference>
<evidence type="ECO:0000256" key="10">
    <source>
        <dbReference type="HAMAP-Rule" id="MF_01464"/>
    </source>
</evidence>
<evidence type="ECO:0000256" key="8">
    <source>
        <dbReference type="ARBA" id="ARBA00023136"/>
    </source>
</evidence>
<keyword evidence="7 9" id="KW-0811">Translocation</keyword>
<dbReference type="PRINTS" id="PR01755">
    <property type="entry name" value="SECFTRNLCASE"/>
</dbReference>
<dbReference type="NCBIfam" id="NF009585">
    <property type="entry name" value="PRK13024.1-5"/>
    <property type="match status" value="1"/>
</dbReference>
<dbReference type="PANTHER" id="PTHR30081">
    <property type="entry name" value="PROTEIN-EXPORT MEMBRANE PROTEIN SEC"/>
    <property type="match status" value="1"/>
</dbReference>
<keyword evidence="6 9" id="KW-1133">Transmembrane helix</keyword>
<feature type="transmembrane region" description="Helical" evidence="9">
    <location>
        <begin position="603"/>
        <end position="625"/>
    </location>
</feature>
<dbReference type="InterPro" id="IPR055344">
    <property type="entry name" value="SecD_SecF_C_bact"/>
</dbReference>
<evidence type="ECO:0000259" key="12">
    <source>
        <dbReference type="Pfam" id="PF21760"/>
    </source>
</evidence>
<dbReference type="GO" id="GO:0006605">
    <property type="term" value="P:protein targeting"/>
    <property type="evidence" value="ECO:0007669"/>
    <property type="project" value="UniProtKB-UniRule"/>
</dbReference>
<dbReference type="Pfam" id="PF22599">
    <property type="entry name" value="SecDF_P1_head"/>
    <property type="match status" value="1"/>
</dbReference>
<keyword evidence="4 9" id="KW-0812">Transmembrane</keyword>
<comment type="subunit">
    <text evidence="10">Forms a complex with SecD. Part of the essential Sec protein translocation apparatus which comprises SecA, SecYEG and auxiliary proteins SecDF. Other proteins may also be involved.</text>
</comment>
<feature type="transmembrane region" description="Helical" evidence="9">
    <location>
        <begin position="733"/>
        <end position="753"/>
    </location>
</feature>
<evidence type="ECO:0000256" key="7">
    <source>
        <dbReference type="ARBA" id="ARBA00023010"/>
    </source>
</evidence>
<evidence type="ECO:0000259" key="13">
    <source>
        <dbReference type="Pfam" id="PF22599"/>
    </source>
</evidence>
<dbReference type="EMBL" id="VORB01000003">
    <property type="protein sequence ID" value="TXC81645.1"/>
    <property type="molecule type" value="Genomic_DNA"/>
</dbReference>
<dbReference type="GO" id="GO:0065002">
    <property type="term" value="P:intracellular protein transmembrane transport"/>
    <property type="evidence" value="ECO:0007669"/>
    <property type="project" value="UniProtKB-UniRule"/>
</dbReference>
<feature type="domain" description="Protein export membrane protein SecD/SecF C-terminal" evidence="11">
    <location>
        <begin position="830"/>
        <end position="1018"/>
    </location>
</feature>
<comment type="function">
    <text evidence="9">Part of the Sec protein translocase complex. Interacts with the SecYEG preprotein conducting channel. SecDF uses the proton motive force (PMF) to complete protein translocation after the ATP-dependent function of SecA.</text>
</comment>
<dbReference type="FunFam" id="1.20.1640.10:FF:000004">
    <property type="entry name" value="Protein translocase subunit SecD"/>
    <property type="match status" value="1"/>
</dbReference>
<feature type="domain" description="Protein export membrane protein SecD/SecF C-terminal" evidence="11">
    <location>
        <begin position="532"/>
        <end position="698"/>
    </location>
</feature>
<comment type="similarity">
    <text evidence="10">Belongs to the SecD/SecF family. SecF subfamily.</text>
</comment>
<feature type="transmembrane region" description="Helical" evidence="9">
    <location>
        <begin position="646"/>
        <end position="668"/>
    </location>
</feature>
<dbReference type="InterPro" id="IPR005791">
    <property type="entry name" value="SecD"/>
</dbReference>
<dbReference type="AlphaFoldDB" id="A0A5C6VDD1"/>
<feature type="domain" description="SecDF P1 head subdomain" evidence="13">
    <location>
        <begin position="428"/>
        <end position="529"/>
    </location>
</feature>
<sequence>MQNKGAVWLLTILLGLACLYQISFSWVTSSYEKKAQKFAQSKVDSVRAGGQELSIGQADSIKNYYADKFLKDNGNKEIYPVFGYTYSEAKEMELNLGLDLQGGMAVTLEVSIPELVVALSGNSDNEQFKQAIELARDRQTDSQDDFITLFESAYSEVAPEGKLAAIFHSRDNKDKFPRDASNDEIIETLRLEAQTAIDNTERILRTRIDKFGVTQPTIQKQQYSGRILVELPGVKDKDRVRKVLQSTANLEFWETYQNAEVNPLLNRANEAISRAEYPGLIEELNERLSKADSLLTAQNTEDAAAVSAAADEDLEALLAGSDSAEADAVAGNNPQDQISDEEARKANPIFSFLQPAVFRGQNGQLQLMDGSTVGFAKSTDTAAVNKALKHAEAKKIFPRDLKFMWGSKADANNFVTLSAIKVTTRDGKAPLDGSVIVDARQDFDFKGDVEVSMQMNGEGASKWADMTKKNIGKPIAIVLDNTVQSAPVVQGEIPNGQSSISMGSGATRAEQIAEAEDLANILKAGALPAPASIVDESVVGPSLGQKNIDAGFMSFIIAFVIILFYMVFYYRGAGVVSDIALIANLFLLIGALASLGASLTLPGIAGIVLTIGMSVDANVLIYERVREELAGGAGLKAALSNGYKKAYAAIIDANLTTLLTAIVLAVFGSGPIKGFATTLIIGIFTSLYSAIFITRLIFTARAEAKKPMSFSSKITQNWFANADYKFVANRKKFYIISGVLILAGCISFATRGLNFGVDFTGGRTYTVKFDDVVELDPIRKELSAEFGDATAEVKTLGARNQVKITTNYLINEDDAAADKLAEEKLNAGLARISDSYSIEESRKVDPTISDDIEQSAILAIVFSLIIIFAYIVFRFRKWQFGLGALLAMFHDVILVLSFYSLLWGILPFSLEIDQAFIAAILTVVGYSINDTVVVFDRIREYLRERKSQDKLTIINKALNSTLSRTINTSLTTFIVLLMIFIFGGESIRGFVFALMVGVFFGTYSSLCIASPSVVDLSKADWEDKK</sequence>
<dbReference type="Gene3D" id="1.20.1640.10">
    <property type="entry name" value="Multidrug efflux transporter AcrB transmembrane domain"/>
    <property type="match status" value="2"/>
</dbReference>
<evidence type="ECO:0000256" key="3">
    <source>
        <dbReference type="ARBA" id="ARBA00022475"/>
    </source>
</evidence>
<dbReference type="GO" id="GO:0043952">
    <property type="term" value="P:protein transport by the Sec complex"/>
    <property type="evidence" value="ECO:0007669"/>
    <property type="project" value="UniProtKB-UniRule"/>
</dbReference>
<dbReference type="InterPro" id="IPR048631">
    <property type="entry name" value="SecD_1st"/>
</dbReference>
<feature type="transmembrane region" description="Helical" evidence="9">
    <location>
        <begin position="674"/>
        <end position="698"/>
    </location>
</feature>
<feature type="transmembrane region" description="Helical" evidence="9">
    <location>
        <begin position="880"/>
        <end position="903"/>
    </location>
</feature>
<comment type="subcellular location">
    <subcellularLocation>
        <location evidence="1 9">Cell membrane</location>
        <topology evidence="1 9">Multi-pass membrane protein</topology>
    </subcellularLocation>
</comment>
<dbReference type="InterPro" id="IPR022813">
    <property type="entry name" value="SecD/SecF_arch_bac"/>
</dbReference>
<comment type="subunit">
    <text evidence="9">Forms a complex with SecF. Part of the essential Sec protein translocation apparatus which comprises SecA, SecYEG and auxiliary proteins SecDF. Other proteins may also be involved.</text>
</comment>
<accession>A0A5C6VDD1</accession>
<evidence type="ECO:0000256" key="2">
    <source>
        <dbReference type="ARBA" id="ARBA00022448"/>
    </source>
</evidence>
<dbReference type="RefSeq" id="WP_147013552.1">
    <property type="nucleotide sequence ID" value="NZ_VORB01000003.1"/>
</dbReference>
<dbReference type="HAMAP" id="MF_01463_B">
    <property type="entry name" value="SecD_B"/>
    <property type="match status" value="1"/>
</dbReference>
<feature type="transmembrane region" description="Helical" evidence="9">
    <location>
        <begin position="966"/>
        <end position="984"/>
    </location>
</feature>
<evidence type="ECO:0000256" key="1">
    <source>
        <dbReference type="ARBA" id="ARBA00004651"/>
    </source>
</evidence>
<dbReference type="Proteomes" id="UP000321168">
    <property type="component" value="Unassembled WGS sequence"/>
</dbReference>
<keyword evidence="15" id="KW-1185">Reference proteome</keyword>